<dbReference type="WBParaSite" id="maker-uti_cns_0000536-snap-gene-0.6-mRNA-1">
    <property type="protein sequence ID" value="maker-uti_cns_0000536-snap-gene-0.6-mRNA-1"/>
    <property type="gene ID" value="maker-uti_cns_0000536-snap-gene-0.6"/>
</dbReference>
<evidence type="ECO:0000313" key="8">
    <source>
        <dbReference type="Proteomes" id="UP000095280"/>
    </source>
</evidence>
<dbReference type="PROSITE" id="PS00108">
    <property type="entry name" value="PROTEIN_KINASE_ST"/>
    <property type="match status" value="1"/>
</dbReference>
<dbReference type="SUPFAM" id="SSF56112">
    <property type="entry name" value="Protein kinase-like (PK-like)"/>
    <property type="match status" value="1"/>
</dbReference>
<feature type="binding site" evidence="4">
    <location>
        <position position="65"/>
    </location>
    <ligand>
        <name>ATP</name>
        <dbReference type="ChEBI" id="CHEBI:30616"/>
    </ligand>
</feature>
<keyword evidence="5" id="KW-0723">Serine/threonine-protein kinase</keyword>
<keyword evidence="8" id="KW-1185">Reference proteome</keyword>
<organism evidence="8 9">
    <name type="scientific">Macrostomum lignano</name>
    <dbReference type="NCBI Taxonomy" id="282301"/>
    <lineage>
        <taxon>Eukaryota</taxon>
        <taxon>Metazoa</taxon>
        <taxon>Spiralia</taxon>
        <taxon>Lophotrochozoa</taxon>
        <taxon>Platyhelminthes</taxon>
        <taxon>Rhabditophora</taxon>
        <taxon>Macrostomorpha</taxon>
        <taxon>Macrostomida</taxon>
        <taxon>Macrostomidae</taxon>
        <taxon>Macrostomum</taxon>
    </lineage>
</organism>
<accession>A0A1I8G0Q5</accession>
<keyword evidence="5" id="KW-0808">Transferase</keyword>
<sequence length="461" mass="51140">MSNPHRPSSGASANRHSNAPGGASRNEAFLMVGPNFKVGKKIGSGNFGELRLGKNIYNNEHVAVKLEPLKSRAPQLHLEFRFYSELGTSEGIPQIFYFGPTHKYNALVMELLGPSLEDLFDICDRHFSLKTVLMIAVQLLHRIEYVHSHRLIYRDIKPENFLIGRQTTRRQHIIHKSLIVWRNSVSRGSSRIQFSFSNSPSPPSCPEQSRRDDLEALGHMFMYFLRGSLPWQGLKADNLKERYQKIGDTKRATPIEVLCEGFPEELASYLRYVRGLDFYQDPDYAFLRSLFTELMAKNGWSCDWDFDWLSRQEQTGTPVSGGADADAKARHGPSTQKLTSLNNQAAGLTAECVANRNNLNKRTCGSLSAERPVASVISSMAFDQVGGGDAAGAGQTSRQPIAAAGADAGGDQEADEVGSGEAKCCFFRRRRRAGKKAQEQQQQRAAAGKSRADQHLHAPLA</sequence>
<dbReference type="AlphaFoldDB" id="A0A1I8G0Q5"/>
<feature type="region of interest" description="Disordered" evidence="6">
    <location>
        <begin position="1"/>
        <end position="24"/>
    </location>
</feature>
<dbReference type="PROSITE" id="PS00107">
    <property type="entry name" value="PROTEIN_KINASE_ATP"/>
    <property type="match status" value="1"/>
</dbReference>
<feature type="compositionally biased region" description="Polar residues" evidence="6">
    <location>
        <begin position="1"/>
        <end position="17"/>
    </location>
</feature>
<evidence type="ECO:0000256" key="4">
    <source>
        <dbReference type="PROSITE-ProRule" id="PRU10141"/>
    </source>
</evidence>
<evidence type="ECO:0000313" key="9">
    <source>
        <dbReference type="WBParaSite" id="maker-uti_cns_0000536-snap-gene-0.6-mRNA-1"/>
    </source>
</evidence>
<reference evidence="9" key="1">
    <citation type="submission" date="2016-11" db="UniProtKB">
        <authorList>
            <consortium name="WormBaseParasite"/>
        </authorList>
    </citation>
    <scope>IDENTIFICATION</scope>
</reference>
<dbReference type="PANTHER" id="PTHR11909">
    <property type="entry name" value="CASEIN KINASE-RELATED"/>
    <property type="match status" value="1"/>
</dbReference>
<keyword evidence="3 4" id="KW-0067">ATP-binding</keyword>
<dbReference type="EC" id="2.7.11.1" evidence="1"/>
<comment type="similarity">
    <text evidence="5">Belongs to the protein kinase superfamily.</text>
</comment>
<dbReference type="InterPro" id="IPR017441">
    <property type="entry name" value="Protein_kinase_ATP_BS"/>
</dbReference>
<dbReference type="InterPro" id="IPR011009">
    <property type="entry name" value="Kinase-like_dom_sf"/>
</dbReference>
<dbReference type="InterPro" id="IPR050235">
    <property type="entry name" value="CK1_Ser-Thr_kinase"/>
</dbReference>
<feature type="compositionally biased region" description="Basic and acidic residues" evidence="6">
    <location>
        <begin position="450"/>
        <end position="461"/>
    </location>
</feature>
<dbReference type="Gene3D" id="1.10.510.10">
    <property type="entry name" value="Transferase(Phosphotransferase) domain 1"/>
    <property type="match status" value="1"/>
</dbReference>
<dbReference type="InterPro" id="IPR008271">
    <property type="entry name" value="Ser/Thr_kinase_AS"/>
</dbReference>
<dbReference type="Pfam" id="PF00069">
    <property type="entry name" value="Pkinase"/>
    <property type="match status" value="1"/>
</dbReference>
<evidence type="ECO:0000256" key="1">
    <source>
        <dbReference type="ARBA" id="ARBA00012513"/>
    </source>
</evidence>
<dbReference type="GO" id="GO:0004674">
    <property type="term" value="F:protein serine/threonine kinase activity"/>
    <property type="evidence" value="ECO:0007669"/>
    <property type="project" value="UniProtKB-KW"/>
</dbReference>
<dbReference type="InterPro" id="IPR000719">
    <property type="entry name" value="Prot_kinase_dom"/>
</dbReference>
<evidence type="ECO:0000256" key="6">
    <source>
        <dbReference type="SAM" id="MobiDB-lite"/>
    </source>
</evidence>
<dbReference type="SMART" id="SM00220">
    <property type="entry name" value="S_TKc"/>
    <property type="match status" value="1"/>
</dbReference>
<feature type="compositionally biased region" description="Low complexity" evidence="6">
    <location>
        <begin position="439"/>
        <end position="449"/>
    </location>
</feature>
<evidence type="ECO:0000259" key="7">
    <source>
        <dbReference type="PROSITE" id="PS50011"/>
    </source>
</evidence>
<protein>
    <recommendedName>
        <fullName evidence="1">non-specific serine/threonine protein kinase</fullName>
        <ecNumber evidence="1">2.7.11.1</ecNumber>
    </recommendedName>
</protein>
<evidence type="ECO:0000256" key="3">
    <source>
        <dbReference type="ARBA" id="ARBA00022840"/>
    </source>
</evidence>
<evidence type="ECO:0000256" key="2">
    <source>
        <dbReference type="ARBA" id="ARBA00022741"/>
    </source>
</evidence>
<feature type="domain" description="Protein kinase" evidence="7">
    <location>
        <begin position="36"/>
        <end position="295"/>
    </location>
</feature>
<feature type="region of interest" description="Disordered" evidence="6">
    <location>
        <begin position="431"/>
        <end position="461"/>
    </location>
</feature>
<keyword evidence="5" id="KW-0418">Kinase</keyword>
<name>A0A1I8G0Q5_9PLAT</name>
<dbReference type="Proteomes" id="UP000095280">
    <property type="component" value="Unplaced"/>
</dbReference>
<dbReference type="PROSITE" id="PS50011">
    <property type="entry name" value="PROTEIN_KINASE_DOM"/>
    <property type="match status" value="1"/>
</dbReference>
<feature type="region of interest" description="Disordered" evidence="6">
    <location>
        <begin position="315"/>
        <end position="335"/>
    </location>
</feature>
<evidence type="ECO:0000256" key="5">
    <source>
        <dbReference type="RuleBase" id="RU000304"/>
    </source>
</evidence>
<dbReference type="GO" id="GO:0005524">
    <property type="term" value="F:ATP binding"/>
    <property type="evidence" value="ECO:0007669"/>
    <property type="project" value="UniProtKB-UniRule"/>
</dbReference>
<keyword evidence="2 4" id="KW-0547">Nucleotide-binding</keyword>
<proteinExistence type="inferred from homology"/>